<organism evidence="7 8">
    <name type="scientific">Anaerobacterium chartisolvens</name>
    <dbReference type="NCBI Taxonomy" id="1297424"/>
    <lineage>
        <taxon>Bacteria</taxon>
        <taxon>Bacillati</taxon>
        <taxon>Bacillota</taxon>
        <taxon>Clostridia</taxon>
        <taxon>Eubacteriales</taxon>
        <taxon>Oscillospiraceae</taxon>
        <taxon>Anaerobacterium</taxon>
    </lineage>
</organism>
<dbReference type="InterPro" id="IPR002941">
    <property type="entry name" value="DNA_methylase_N4/N6"/>
</dbReference>
<evidence type="ECO:0000256" key="2">
    <source>
        <dbReference type="ARBA" id="ARBA00022603"/>
    </source>
</evidence>
<evidence type="ECO:0000313" key="8">
    <source>
        <dbReference type="Proteomes" id="UP000253034"/>
    </source>
</evidence>
<dbReference type="GO" id="GO:0009307">
    <property type="term" value="P:DNA restriction-modification system"/>
    <property type="evidence" value="ECO:0007669"/>
    <property type="project" value="UniProtKB-KW"/>
</dbReference>
<reference evidence="7 8" key="1">
    <citation type="submission" date="2018-07" db="EMBL/GenBank/DDBJ databases">
        <title>Genomic Encyclopedia of Type Strains, Phase IV (KMG-IV): sequencing the most valuable type-strain genomes for metagenomic binning, comparative biology and taxonomic classification.</title>
        <authorList>
            <person name="Goeker M."/>
        </authorList>
    </citation>
    <scope>NUCLEOTIDE SEQUENCE [LARGE SCALE GENOMIC DNA]</scope>
    <source>
        <strain evidence="7 8">DSM 27016</strain>
    </source>
</reference>
<sequence length="400" mass="45956">MSIYLGDCLNIIQDMESSSIDLIYLDPPFFTQKSQYLKTRDNTKEYSFDDTWSSVHEYIDFMRQRLIECRRILKQTGSIFLHCDKSASHHLRVLLDELFGEDNFQSEIIWSYKRWSNSKKGLMCGHQTIYFYSRSHDFKFNTIYTEYSETTNIDQILQLRERNEYGKSIYKRDCDGEIILAQQKRGVPLSDVWEIPYLNPKAAERTGYPTQKPILLLEQIIKLVTDEGDLVLDPFCGSGTALVSAKLLNRRFAGIDISKDAVELAKKRLANPVKTNSALLTEGKNSYINKTNDELSILKALDAIPVQRNKGIDGFLKVNYSGGPVSIKIQRETENIIDSLNLLIKSSKTKKCTLMILVRTNPNEALHVDSLPDNILLIDRYDVILQQWLVSQNSKKQKTG</sequence>
<dbReference type="PROSITE" id="PS00092">
    <property type="entry name" value="N6_MTASE"/>
    <property type="match status" value="1"/>
</dbReference>
<dbReference type="GO" id="GO:0003677">
    <property type="term" value="F:DNA binding"/>
    <property type="evidence" value="ECO:0007669"/>
    <property type="project" value="InterPro"/>
</dbReference>
<dbReference type="Gene3D" id="3.40.50.150">
    <property type="entry name" value="Vaccinia Virus protein VP39"/>
    <property type="match status" value="1"/>
</dbReference>
<protein>
    <recommendedName>
        <fullName evidence="5">Methyltransferase</fullName>
        <ecNumber evidence="5">2.1.1.-</ecNumber>
    </recommendedName>
</protein>
<dbReference type="FunFam" id="3.40.50.150:FF:000347">
    <property type="entry name" value="Methyltransferase"/>
    <property type="match status" value="1"/>
</dbReference>
<name>A0A369B9L0_9FIRM</name>
<dbReference type="Proteomes" id="UP000253034">
    <property type="component" value="Unassembled WGS sequence"/>
</dbReference>
<keyword evidence="4" id="KW-0680">Restriction system</keyword>
<keyword evidence="3 7" id="KW-0808">Transferase</keyword>
<dbReference type="InterPro" id="IPR002052">
    <property type="entry name" value="DNA_methylase_N6_adenine_CS"/>
</dbReference>
<dbReference type="GO" id="GO:0032259">
    <property type="term" value="P:methylation"/>
    <property type="evidence" value="ECO:0007669"/>
    <property type="project" value="UniProtKB-KW"/>
</dbReference>
<feature type="domain" description="DNA methylase N-4/N-6" evidence="6">
    <location>
        <begin position="20"/>
        <end position="267"/>
    </location>
</feature>
<dbReference type="GO" id="GO:0005737">
    <property type="term" value="C:cytoplasm"/>
    <property type="evidence" value="ECO:0007669"/>
    <property type="project" value="TreeGrafter"/>
</dbReference>
<evidence type="ECO:0000256" key="5">
    <source>
        <dbReference type="RuleBase" id="RU362026"/>
    </source>
</evidence>
<proteinExistence type="inferred from homology"/>
<dbReference type="RefSeq" id="WP_114297479.1">
    <property type="nucleotide sequence ID" value="NZ_QPJT01000008.1"/>
</dbReference>
<dbReference type="OrthoDB" id="9800801at2"/>
<dbReference type="PANTHER" id="PTHR13370:SF24">
    <property type="entry name" value="TYPE III RESTRICTION-MODIFICATION ENZYME STYLTI MOD SUBUNIT"/>
    <property type="match status" value="1"/>
</dbReference>
<dbReference type="InterPro" id="IPR029063">
    <property type="entry name" value="SAM-dependent_MTases_sf"/>
</dbReference>
<dbReference type="PANTHER" id="PTHR13370">
    <property type="entry name" value="RNA METHYLASE-RELATED"/>
    <property type="match status" value="1"/>
</dbReference>
<dbReference type="CDD" id="cd02440">
    <property type="entry name" value="AdoMet_MTases"/>
    <property type="match status" value="1"/>
</dbReference>
<keyword evidence="8" id="KW-1185">Reference proteome</keyword>
<dbReference type="EC" id="2.1.1.-" evidence="5"/>
<comment type="caution">
    <text evidence="7">The sequence shown here is derived from an EMBL/GenBank/DDBJ whole genome shotgun (WGS) entry which is preliminary data.</text>
</comment>
<comment type="similarity">
    <text evidence="1 5">Belongs to the N(4)/N(6)-methyltransferase family.</text>
</comment>
<evidence type="ECO:0000256" key="4">
    <source>
        <dbReference type="ARBA" id="ARBA00022747"/>
    </source>
</evidence>
<evidence type="ECO:0000313" key="7">
    <source>
        <dbReference type="EMBL" id="RCX17246.1"/>
    </source>
</evidence>
<dbReference type="GO" id="GO:0008170">
    <property type="term" value="F:N-methyltransferase activity"/>
    <property type="evidence" value="ECO:0007669"/>
    <property type="project" value="InterPro"/>
</dbReference>
<evidence type="ECO:0000259" key="6">
    <source>
        <dbReference type="Pfam" id="PF01555"/>
    </source>
</evidence>
<evidence type="ECO:0000256" key="1">
    <source>
        <dbReference type="ARBA" id="ARBA00006594"/>
    </source>
</evidence>
<dbReference type="Pfam" id="PF01555">
    <property type="entry name" value="N6_N4_Mtase"/>
    <property type="match status" value="1"/>
</dbReference>
<keyword evidence="2 7" id="KW-0489">Methyltransferase</keyword>
<dbReference type="AlphaFoldDB" id="A0A369B9L0"/>
<accession>A0A369B9L0</accession>
<dbReference type="SUPFAM" id="SSF53335">
    <property type="entry name" value="S-adenosyl-L-methionine-dependent methyltransferases"/>
    <property type="match status" value="1"/>
</dbReference>
<gene>
    <name evidence="7" type="ORF">DFR58_108141</name>
</gene>
<dbReference type="PRINTS" id="PR00508">
    <property type="entry name" value="S21N4MTFRASE"/>
</dbReference>
<dbReference type="InterPro" id="IPR001091">
    <property type="entry name" value="RM_Methyltransferase"/>
</dbReference>
<dbReference type="EMBL" id="QPJT01000008">
    <property type="protein sequence ID" value="RCX17246.1"/>
    <property type="molecule type" value="Genomic_DNA"/>
</dbReference>
<evidence type="ECO:0000256" key="3">
    <source>
        <dbReference type="ARBA" id="ARBA00022679"/>
    </source>
</evidence>